<dbReference type="AlphaFoldDB" id="A0A813LHW9"/>
<feature type="compositionally biased region" description="Low complexity" evidence="1">
    <location>
        <begin position="117"/>
        <end position="135"/>
    </location>
</feature>
<feature type="region of interest" description="Disordered" evidence="1">
    <location>
        <begin position="117"/>
        <end position="152"/>
    </location>
</feature>
<protein>
    <submittedName>
        <fullName evidence="2">Uncharacterized protein</fullName>
    </submittedName>
</protein>
<organism evidence="2 3">
    <name type="scientific">Polarella glacialis</name>
    <name type="common">Dinoflagellate</name>
    <dbReference type="NCBI Taxonomy" id="89957"/>
    <lineage>
        <taxon>Eukaryota</taxon>
        <taxon>Sar</taxon>
        <taxon>Alveolata</taxon>
        <taxon>Dinophyceae</taxon>
        <taxon>Suessiales</taxon>
        <taxon>Suessiaceae</taxon>
        <taxon>Polarella</taxon>
    </lineage>
</organism>
<evidence type="ECO:0000256" key="1">
    <source>
        <dbReference type="SAM" id="MobiDB-lite"/>
    </source>
</evidence>
<gene>
    <name evidence="2" type="ORF">PGLA2088_LOCUS45965</name>
</gene>
<name>A0A813LHW9_POLGL</name>
<reference evidence="2" key="1">
    <citation type="submission" date="2021-02" db="EMBL/GenBank/DDBJ databases">
        <authorList>
            <person name="Dougan E. K."/>
            <person name="Rhodes N."/>
            <person name="Thang M."/>
            <person name="Chan C."/>
        </authorList>
    </citation>
    <scope>NUCLEOTIDE SEQUENCE</scope>
</reference>
<proteinExistence type="predicted"/>
<evidence type="ECO:0000313" key="2">
    <source>
        <dbReference type="EMBL" id="CAE8731276.1"/>
    </source>
</evidence>
<comment type="caution">
    <text evidence="2">The sequence shown here is derived from an EMBL/GenBank/DDBJ whole genome shotgun (WGS) entry which is preliminary data.</text>
</comment>
<dbReference type="EMBL" id="CAJNNW010035986">
    <property type="protein sequence ID" value="CAE8731276.1"/>
    <property type="molecule type" value="Genomic_DNA"/>
</dbReference>
<evidence type="ECO:0000313" key="3">
    <source>
        <dbReference type="Proteomes" id="UP000626109"/>
    </source>
</evidence>
<accession>A0A813LHW9</accession>
<sequence>MSLQLGPLVFPGLPARSEVPGAAGMCSDCMPEATEQFFRTLFVVLVSFHAWMHRRKMTHAEGALQLPCGDISESLSKHGADDDYGMDLACKRLVLCFPASRSRQVRGQWISTFLMPSTGPSTSSSCSDSVSPSAPRTEVRYVRRSFSRQSAS</sequence>
<dbReference type="Proteomes" id="UP000626109">
    <property type="component" value="Unassembled WGS sequence"/>
</dbReference>